<feature type="compositionally biased region" description="Basic and acidic residues" evidence="1">
    <location>
        <begin position="1"/>
        <end position="13"/>
    </location>
</feature>
<protein>
    <submittedName>
        <fullName evidence="2">Uncharacterized protein</fullName>
    </submittedName>
</protein>
<feature type="compositionally biased region" description="Low complexity" evidence="1">
    <location>
        <begin position="14"/>
        <end position="32"/>
    </location>
</feature>
<reference evidence="2 3" key="1">
    <citation type="journal article" date="2023" name="Int. J. Syst. Evol. Microbiol.">
        <title>Methylocystis iwaonis sp. nov., a type II methane-oxidizing bacterium from surface soil of a rice paddy field in Japan, and emended description of the genus Methylocystis (ex Whittenbury et al. 1970) Bowman et al. 1993.</title>
        <authorList>
            <person name="Kaise H."/>
            <person name="Sawadogo J.B."/>
            <person name="Alam M.S."/>
            <person name="Ueno C."/>
            <person name="Dianou D."/>
            <person name="Shinjo R."/>
            <person name="Asakawa S."/>
        </authorList>
    </citation>
    <scope>NUCLEOTIDE SEQUENCE [LARGE SCALE GENOMIC DNA]</scope>
    <source>
        <strain evidence="2 3">SS37A-Re</strain>
    </source>
</reference>
<evidence type="ECO:0000313" key="3">
    <source>
        <dbReference type="Proteomes" id="UP001317629"/>
    </source>
</evidence>
<evidence type="ECO:0000256" key="1">
    <source>
        <dbReference type="SAM" id="MobiDB-lite"/>
    </source>
</evidence>
<dbReference type="Proteomes" id="UP001317629">
    <property type="component" value="Chromosome"/>
</dbReference>
<keyword evidence="3" id="KW-1185">Reference proteome</keyword>
<gene>
    <name evidence="2" type="ORF">SS37A_27030</name>
</gene>
<proteinExistence type="predicted"/>
<organism evidence="2 3">
    <name type="scientific">Methylocystis iwaonis</name>
    <dbReference type="NCBI Taxonomy" id="2885079"/>
    <lineage>
        <taxon>Bacteria</taxon>
        <taxon>Pseudomonadati</taxon>
        <taxon>Pseudomonadota</taxon>
        <taxon>Alphaproteobacteria</taxon>
        <taxon>Hyphomicrobiales</taxon>
        <taxon>Methylocystaceae</taxon>
        <taxon>Methylocystis</taxon>
    </lineage>
</organism>
<accession>A0ABM8EB83</accession>
<sequence>MTVLRKEAKRERGAGVPKTAAAPATVTGKAAPSATEPKAWEGGADVTRKPGDLPSLVGIMRRRWGGRETFI</sequence>
<feature type="region of interest" description="Disordered" evidence="1">
    <location>
        <begin position="1"/>
        <end position="54"/>
    </location>
</feature>
<dbReference type="EMBL" id="AP027142">
    <property type="protein sequence ID" value="BDV35174.1"/>
    <property type="molecule type" value="Genomic_DNA"/>
</dbReference>
<evidence type="ECO:0000313" key="2">
    <source>
        <dbReference type="EMBL" id="BDV35174.1"/>
    </source>
</evidence>
<name>A0ABM8EB83_9HYPH</name>